<organism evidence="2 3">
    <name type="scientific">Thermocoleostomius sinensis A174</name>
    <dbReference type="NCBI Taxonomy" id="2016057"/>
    <lineage>
        <taxon>Bacteria</taxon>
        <taxon>Bacillati</taxon>
        <taxon>Cyanobacteriota</taxon>
        <taxon>Cyanophyceae</taxon>
        <taxon>Oculatellales</taxon>
        <taxon>Oculatellaceae</taxon>
        <taxon>Thermocoleostomius</taxon>
    </lineage>
</organism>
<feature type="domain" description="NfeD-like C-terminal" evidence="1">
    <location>
        <begin position="17"/>
        <end position="60"/>
    </location>
</feature>
<dbReference type="Proteomes" id="UP001163152">
    <property type="component" value="Chromosome"/>
</dbReference>
<accession>A0A9E8ZFX8</accession>
<evidence type="ECO:0000313" key="3">
    <source>
        <dbReference type="Proteomes" id="UP001163152"/>
    </source>
</evidence>
<keyword evidence="3" id="KW-1185">Reference proteome</keyword>
<dbReference type="KEGG" id="tsin:OXH18_10185"/>
<evidence type="ECO:0000313" key="2">
    <source>
        <dbReference type="EMBL" id="WAL62332.1"/>
    </source>
</evidence>
<sequence length="66" mass="7579">MFPEPNYGTVDKAIVQGRLWRVKFNGSYWFAKLYYADRHTVLMPGDSVEILAIQGITLLVLPCHHT</sequence>
<dbReference type="AlphaFoldDB" id="A0A9E8ZFX8"/>
<dbReference type="InterPro" id="IPR012340">
    <property type="entry name" value="NA-bd_OB-fold"/>
</dbReference>
<reference evidence="2" key="1">
    <citation type="submission" date="2022-12" db="EMBL/GenBank/DDBJ databases">
        <title>Polyphasic identification of a Novel Hot-Spring Cyanobacterium Ocullathermofonsia sinensis gen nov. sp. nov. and Genomic Insights on its Adaptations to the Thermal Habitat.</title>
        <authorList>
            <person name="Daroch M."/>
            <person name="Tang J."/>
            <person name="Jiang Y."/>
        </authorList>
    </citation>
    <scope>NUCLEOTIDE SEQUENCE</scope>
    <source>
        <strain evidence="2">PKUAC-SCTA174</strain>
    </source>
</reference>
<name>A0A9E8ZFX8_9CYAN</name>
<gene>
    <name evidence="2" type="ORF">OXH18_10185</name>
</gene>
<protein>
    <recommendedName>
        <fullName evidence="1">NfeD-like C-terminal domain-containing protein</fullName>
    </recommendedName>
</protein>
<dbReference type="InterPro" id="IPR002810">
    <property type="entry name" value="NfeD-like_C"/>
</dbReference>
<dbReference type="RefSeq" id="WP_268612620.1">
    <property type="nucleotide sequence ID" value="NZ_CP113797.1"/>
</dbReference>
<dbReference type="EMBL" id="CP113797">
    <property type="protein sequence ID" value="WAL62332.1"/>
    <property type="molecule type" value="Genomic_DNA"/>
</dbReference>
<dbReference type="Gene3D" id="2.40.50.140">
    <property type="entry name" value="Nucleic acid-binding proteins"/>
    <property type="match status" value="1"/>
</dbReference>
<evidence type="ECO:0000259" key="1">
    <source>
        <dbReference type="Pfam" id="PF01957"/>
    </source>
</evidence>
<dbReference type="Pfam" id="PF01957">
    <property type="entry name" value="NfeD"/>
    <property type="match status" value="1"/>
</dbReference>
<proteinExistence type="predicted"/>